<dbReference type="InterPro" id="IPR006600">
    <property type="entry name" value="HTH_CenpB_DNA-bd_dom"/>
</dbReference>
<reference evidence="5 6" key="1">
    <citation type="journal article" date="2017" name="Gigascience">
        <title>Draft genome of the honey bee ectoparasitic mite, Tropilaelaps mercedesae, is shaped by the parasitic life history.</title>
        <authorList>
            <person name="Dong X."/>
            <person name="Armstrong S.D."/>
            <person name="Xia D."/>
            <person name="Makepeace B.L."/>
            <person name="Darby A.C."/>
            <person name="Kadowaki T."/>
        </authorList>
    </citation>
    <scope>NUCLEOTIDE SEQUENCE [LARGE SCALE GENOMIC DNA]</scope>
    <source>
        <strain evidence="5">Wuxi-XJTLU</strain>
    </source>
</reference>
<comment type="caution">
    <text evidence="5">The sequence shown here is derived from an EMBL/GenBank/DDBJ whole genome shotgun (WGS) entry which is preliminary data.</text>
</comment>
<dbReference type="PANTHER" id="PTHR19303">
    <property type="entry name" value="TRANSPOSON"/>
    <property type="match status" value="1"/>
</dbReference>
<dbReference type="STRING" id="418985.A0A1V9XBJ0"/>
<evidence type="ECO:0000256" key="3">
    <source>
        <dbReference type="SAM" id="MobiDB-lite"/>
    </source>
</evidence>
<dbReference type="EMBL" id="MNPL01015831">
    <property type="protein sequence ID" value="OQR70899.1"/>
    <property type="molecule type" value="Genomic_DNA"/>
</dbReference>
<dbReference type="Pfam" id="PF03221">
    <property type="entry name" value="HTH_Tnp_Tc5"/>
    <property type="match status" value="1"/>
</dbReference>
<evidence type="ECO:0000313" key="5">
    <source>
        <dbReference type="EMBL" id="OQR70899.1"/>
    </source>
</evidence>
<evidence type="ECO:0000256" key="2">
    <source>
        <dbReference type="ARBA" id="ARBA00023125"/>
    </source>
</evidence>
<keyword evidence="6" id="KW-1185">Reference proteome</keyword>
<evidence type="ECO:0000256" key="1">
    <source>
        <dbReference type="ARBA" id="ARBA00004123"/>
    </source>
</evidence>
<dbReference type="SUPFAM" id="SSF46689">
    <property type="entry name" value="Homeodomain-like"/>
    <property type="match status" value="2"/>
</dbReference>
<dbReference type="Gene3D" id="1.10.10.60">
    <property type="entry name" value="Homeodomain-like"/>
    <property type="match status" value="2"/>
</dbReference>
<dbReference type="GO" id="GO:0005634">
    <property type="term" value="C:nucleus"/>
    <property type="evidence" value="ECO:0007669"/>
    <property type="project" value="UniProtKB-SubCell"/>
</dbReference>
<dbReference type="InterPro" id="IPR009057">
    <property type="entry name" value="Homeodomain-like_sf"/>
</dbReference>
<sequence>MSDDEPTTAETSDAEPNLSVGHAGAKGPSNGCKSTCKARKDLPLKVQVEVLTKLMAGAKQSQLATEFSVSQSQISRIKSNQERILCQFLNNGNLDRRRARVGPQKELEEELLKWYQDEVSKGTALNGVMLTSRANQLAKELGLADWKPSKGWFYRWRQRNNVQLRTSLASALEPAETEANSGSSALAEFREVLANYAHGNVYVMDEATLLYRTTPSKEGQLFVDPHERVAILFCANRSGSALMPPVLIGRTAEPACLKGVKRYPVLYTNSPGATMTSNIFHGWLQQIDSDCAKTNKKIALVADDIPAHRVPHLVLKNIRLLYLPYHIRPLEKLISKFKLCYRERLLRELAVLCDYSLQRIQQASTISLLRCMHFVKLAWNELTADDVSACIESLIKTVLGVNFQPEENDSATALTSGEVGPLPFGLTSSDLRLVEQLEKQMEIKLDNDASLAVVEGGDFPDEQFMGLKLIPPKKREIHAALEVLRRFYDLNGYDPAPLYRVDETLQQHLALHGLMPRSGPAVVGQQTETCLIAEPRATSAGHPGPCPAPTVVPHPGVSLNHHTHSLGLGAHPQLLTVPGPSTAPAAASLDHIHLQPSGQAPSQHLTQSHVIQLG</sequence>
<dbReference type="AlphaFoldDB" id="A0A1V9XBJ0"/>
<evidence type="ECO:0000313" key="6">
    <source>
        <dbReference type="Proteomes" id="UP000192247"/>
    </source>
</evidence>
<name>A0A1V9XBJ0_9ACAR</name>
<dbReference type="Pfam" id="PF03184">
    <property type="entry name" value="DDE_1"/>
    <property type="match status" value="1"/>
</dbReference>
<evidence type="ECO:0000259" key="4">
    <source>
        <dbReference type="PROSITE" id="PS51253"/>
    </source>
</evidence>
<keyword evidence="2" id="KW-0238">DNA-binding</keyword>
<dbReference type="Proteomes" id="UP000192247">
    <property type="component" value="Unassembled WGS sequence"/>
</dbReference>
<accession>A0A1V9XBJ0</accession>
<dbReference type="InterPro" id="IPR004875">
    <property type="entry name" value="DDE_SF_endonuclease_dom"/>
</dbReference>
<comment type="subcellular location">
    <subcellularLocation>
        <location evidence="1">Nucleus</location>
    </subcellularLocation>
</comment>
<dbReference type="InParanoid" id="A0A1V9XBJ0"/>
<dbReference type="PANTHER" id="PTHR19303:SF73">
    <property type="entry name" value="PROTEIN PDC2"/>
    <property type="match status" value="1"/>
</dbReference>
<feature type="region of interest" description="Disordered" evidence="3">
    <location>
        <begin position="1"/>
        <end position="32"/>
    </location>
</feature>
<dbReference type="GO" id="GO:0003677">
    <property type="term" value="F:DNA binding"/>
    <property type="evidence" value="ECO:0007669"/>
    <property type="project" value="UniProtKB-KW"/>
</dbReference>
<dbReference type="OrthoDB" id="6501643at2759"/>
<feature type="domain" description="HTH CENPB-type" evidence="4">
    <location>
        <begin position="95"/>
        <end position="166"/>
    </location>
</feature>
<protein>
    <submittedName>
        <fullName evidence="5">Tigger transposable element-derived protein 4-like</fullName>
    </submittedName>
</protein>
<dbReference type="SMART" id="SM00674">
    <property type="entry name" value="CENPB"/>
    <property type="match status" value="1"/>
</dbReference>
<dbReference type="InterPro" id="IPR050863">
    <property type="entry name" value="CenT-Element_Derived"/>
</dbReference>
<proteinExistence type="predicted"/>
<gene>
    <name evidence="5" type="ORF">BIW11_01606</name>
</gene>
<organism evidence="5 6">
    <name type="scientific">Tropilaelaps mercedesae</name>
    <dbReference type="NCBI Taxonomy" id="418985"/>
    <lineage>
        <taxon>Eukaryota</taxon>
        <taxon>Metazoa</taxon>
        <taxon>Ecdysozoa</taxon>
        <taxon>Arthropoda</taxon>
        <taxon>Chelicerata</taxon>
        <taxon>Arachnida</taxon>
        <taxon>Acari</taxon>
        <taxon>Parasitiformes</taxon>
        <taxon>Mesostigmata</taxon>
        <taxon>Gamasina</taxon>
        <taxon>Dermanyssoidea</taxon>
        <taxon>Laelapidae</taxon>
        <taxon>Tropilaelaps</taxon>
    </lineage>
</organism>
<dbReference type="PROSITE" id="PS51253">
    <property type="entry name" value="HTH_CENPB"/>
    <property type="match status" value="1"/>
</dbReference>